<dbReference type="Pfam" id="PF02561">
    <property type="entry name" value="FliS"/>
    <property type="match status" value="1"/>
</dbReference>
<dbReference type="EMBL" id="FRAF01000003">
    <property type="protein sequence ID" value="SHJ78228.1"/>
    <property type="molecule type" value="Genomic_DNA"/>
</dbReference>
<proteinExistence type="predicted"/>
<dbReference type="Pfam" id="PF00535">
    <property type="entry name" value="Glycos_transf_2"/>
    <property type="match status" value="1"/>
</dbReference>
<evidence type="ECO:0000313" key="2">
    <source>
        <dbReference type="EMBL" id="SHJ78228.1"/>
    </source>
</evidence>
<gene>
    <name evidence="2" type="ORF">SAMN05443507_103171</name>
</gene>
<dbReference type="STRING" id="1830138.SAMN05443507_103171"/>
<dbReference type="Proteomes" id="UP000184016">
    <property type="component" value="Unassembled WGS sequence"/>
</dbReference>
<dbReference type="InterPro" id="IPR011990">
    <property type="entry name" value="TPR-like_helical_dom_sf"/>
</dbReference>
<reference evidence="3" key="1">
    <citation type="submission" date="2016-11" db="EMBL/GenBank/DDBJ databases">
        <authorList>
            <person name="Varghese N."/>
            <person name="Submissions S."/>
        </authorList>
    </citation>
    <scope>NUCLEOTIDE SEQUENCE [LARGE SCALE GENOMIC DNA]</scope>
    <source>
        <strain evidence="3">USBA-503</strain>
    </source>
</reference>
<evidence type="ECO:0000259" key="1">
    <source>
        <dbReference type="Pfam" id="PF00535"/>
    </source>
</evidence>
<dbReference type="Gene3D" id="3.90.550.10">
    <property type="entry name" value="Spore Coat Polysaccharide Biosynthesis Protein SpsA, Chain A"/>
    <property type="match status" value="1"/>
</dbReference>
<dbReference type="InterPro" id="IPR029044">
    <property type="entry name" value="Nucleotide-diphossugar_trans"/>
</dbReference>
<dbReference type="CDD" id="cd02511">
    <property type="entry name" value="Beta4Glucosyltransferase"/>
    <property type="match status" value="1"/>
</dbReference>
<dbReference type="AlphaFoldDB" id="A0A1M6M3Y6"/>
<sequence>MLLSACLIVKNEELTLRRCLESLQGVVDEIVLVDTGSTDRTLDIAREYTSKIYHYDWDNHFAHARNESLKHAQGEFILVIDADEYLDDIKRHSLREQLTHIEADGFLVNILNYVGENGKIFSTRPVSVVRLFRNGYFYDGSVHEQIAEAIMKAGKQISKINLDIHHVGYLNEIFTYKNKSSRNILLLKEELEKDPQNLFHLSNLLAEYIRLSNFHQALKIVKKSLDIIRKKPPSSWDHITARIFVFHITTLVGLQKNIEAEEIASKYIMVYPELAEFRTRYGMILAENGKFKEAIEQFNFARKLGDPKEALFDLVQGMGSFLAALMLGRCWIALGDKDTALQYYFTSFLENPNQDILIFPLVYLLPYEKKFFEQEIEPRITDPVALASYCEAYFYKSPDDIYHLIQRIESKIAQATVLERVKLAVLYKQDPKKALEIINTGLQNPYLISLSILIKINNRCLQINDIPDFPDDRIQTLKNVLLCEYSSTPISPFLRDILLFNCHDLLSEWLPKAPDRYEAYLYLMHFPELPCDFNWSGETAWECEMLALRAFKNKNLDVADIWLAKAANHSLTITRLLLECDVALAKERTIFAQSCLQIGLKEFPESQLLKNVAIQLGISSTSQYDEKYQLECVSEMVEMRASDIYLKNSVHTMPFHMQLSALHERAANLVKYIYSCYKQEKILELRKAIEEIQNIITFIRGSLDLSLEASQAADKVYAFYYKMSVEWFIQPQNIEQNYEEMENFWRSWAETWKKV</sequence>
<organism evidence="2 3">
    <name type="scientific">Alicyclobacillus tolerans</name>
    <dbReference type="NCBI Taxonomy" id="90970"/>
    <lineage>
        <taxon>Bacteria</taxon>
        <taxon>Bacillati</taxon>
        <taxon>Bacillota</taxon>
        <taxon>Bacilli</taxon>
        <taxon>Bacillales</taxon>
        <taxon>Alicyclobacillaceae</taxon>
        <taxon>Alicyclobacillus</taxon>
    </lineage>
</organism>
<dbReference type="InterPro" id="IPR036584">
    <property type="entry name" value="FliS_sf"/>
</dbReference>
<dbReference type="PANTHER" id="PTHR43630">
    <property type="entry name" value="POLY-BETA-1,6-N-ACETYL-D-GLUCOSAMINE SYNTHASE"/>
    <property type="match status" value="1"/>
</dbReference>
<protein>
    <submittedName>
        <fullName evidence="2">Protein FliS</fullName>
    </submittedName>
</protein>
<name>A0A1M6M3Y6_9BACL</name>
<evidence type="ECO:0000313" key="3">
    <source>
        <dbReference type="Proteomes" id="UP000184016"/>
    </source>
</evidence>
<keyword evidence="3" id="KW-1185">Reference proteome</keyword>
<dbReference type="Gene3D" id="1.20.120.340">
    <property type="entry name" value="Flagellar protein FliS"/>
    <property type="match status" value="1"/>
</dbReference>
<dbReference type="InterPro" id="IPR003713">
    <property type="entry name" value="FliS"/>
</dbReference>
<dbReference type="InterPro" id="IPR001173">
    <property type="entry name" value="Glyco_trans_2-like"/>
</dbReference>
<dbReference type="RefSeq" id="WP_072873074.1">
    <property type="nucleotide sequence ID" value="NZ_FRAF01000003.1"/>
</dbReference>
<accession>A0A1M6M3Y6</accession>
<dbReference type="GO" id="GO:0044780">
    <property type="term" value="P:bacterial-type flagellum assembly"/>
    <property type="evidence" value="ECO:0007669"/>
    <property type="project" value="InterPro"/>
</dbReference>
<dbReference type="PANTHER" id="PTHR43630:SF2">
    <property type="entry name" value="GLYCOSYLTRANSFERASE"/>
    <property type="match status" value="1"/>
</dbReference>
<dbReference type="SUPFAM" id="SSF101116">
    <property type="entry name" value="Flagellar export chaperone FliS"/>
    <property type="match status" value="1"/>
</dbReference>
<dbReference type="SUPFAM" id="SSF53448">
    <property type="entry name" value="Nucleotide-diphospho-sugar transferases"/>
    <property type="match status" value="1"/>
</dbReference>
<dbReference type="SUPFAM" id="SSF48452">
    <property type="entry name" value="TPR-like"/>
    <property type="match status" value="1"/>
</dbReference>
<feature type="domain" description="Glycosyltransferase 2-like" evidence="1">
    <location>
        <begin position="4"/>
        <end position="125"/>
    </location>
</feature>
<dbReference type="Gene3D" id="1.25.40.10">
    <property type="entry name" value="Tetratricopeptide repeat domain"/>
    <property type="match status" value="1"/>
</dbReference>
<dbReference type="OrthoDB" id="9815923at2"/>